<reference evidence="3" key="1">
    <citation type="submission" date="2010-08" db="EMBL/GenBank/DDBJ databases">
        <authorList>
            <consortium name="Caenorhabditis japonica Sequencing Consortium"/>
            <person name="Wilson R.K."/>
        </authorList>
    </citation>
    <scope>NUCLEOTIDE SEQUENCE [LARGE SCALE GENOMIC DNA]</scope>
    <source>
        <strain evidence="3">DF5081</strain>
    </source>
</reference>
<evidence type="ECO:0000313" key="2">
    <source>
        <dbReference type="EnsemblMetazoa" id="CJA26222b.1"/>
    </source>
</evidence>
<dbReference type="Gene3D" id="3.20.20.140">
    <property type="entry name" value="Metal-dependent hydrolases"/>
    <property type="match status" value="1"/>
</dbReference>
<organism evidence="2 3">
    <name type="scientific">Caenorhabditis japonica</name>
    <dbReference type="NCBI Taxonomy" id="281687"/>
    <lineage>
        <taxon>Eukaryota</taxon>
        <taxon>Metazoa</taxon>
        <taxon>Ecdysozoa</taxon>
        <taxon>Nematoda</taxon>
        <taxon>Chromadorea</taxon>
        <taxon>Rhabditida</taxon>
        <taxon>Rhabditina</taxon>
        <taxon>Rhabditomorpha</taxon>
        <taxon>Rhabditoidea</taxon>
        <taxon>Rhabditidae</taxon>
        <taxon>Peloderinae</taxon>
        <taxon>Caenorhabditis</taxon>
    </lineage>
</organism>
<dbReference type="Proteomes" id="UP000005237">
    <property type="component" value="Unassembled WGS sequence"/>
</dbReference>
<proteinExistence type="predicted"/>
<dbReference type="EnsemblMetazoa" id="CJA26222b.1">
    <property type="protein sequence ID" value="CJA26222b.1"/>
    <property type="gene ID" value="WBGene00181794"/>
</dbReference>
<dbReference type="InterPro" id="IPR032466">
    <property type="entry name" value="Metal_Hydrolase"/>
</dbReference>
<accession>A0A8R1E5T7</accession>
<keyword evidence="3" id="KW-1185">Reference proteome</keyword>
<dbReference type="PANTHER" id="PTHR11113:SF14">
    <property type="entry name" value="N-ACETYLGLUCOSAMINE-6-PHOSPHATE DEACETYLASE"/>
    <property type="match status" value="1"/>
</dbReference>
<evidence type="ECO:0008006" key="4">
    <source>
        <dbReference type="Google" id="ProtNLM"/>
    </source>
</evidence>
<keyword evidence="1" id="KW-0378">Hydrolase</keyword>
<reference evidence="2" key="2">
    <citation type="submission" date="2022-06" db="UniProtKB">
        <authorList>
            <consortium name="EnsemblMetazoa"/>
        </authorList>
    </citation>
    <scope>IDENTIFICATION</scope>
    <source>
        <strain evidence="2">DF5081</strain>
    </source>
</reference>
<name>A0A8R1E5T7_CAEJA</name>
<dbReference type="PANTHER" id="PTHR11113">
    <property type="entry name" value="N-ACETYLGLUCOSAMINE-6-PHOSPHATE DEACETYLASE"/>
    <property type="match status" value="1"/>
</dbReference>
<dbReference type="GO" id="GO:0008448">
    <property type="term" value="F:N-acetylglucosamine-6-phosphate deacetylase activity"/>
    <property type="evidence" value="ECO:0007669"/>
    <property type="project" value="TreeGrafter"/>
</dbReference>
<dbReference type="SUPFAM" id="SSF51338">
    <property type="entry name" value="Composite domain of metallo-dependent hydrolases"/>
    <property type="match status" value="1"/>
</dbReference>
<evidence type="ECO:0000256" key="1">
    <source>
        <dbReference type="ARBA" id="ARBA00022801"/>
    </source>
</evidence>
<dbReference type="AlphaFoldDB" id="A0A8R1E5T7"/>
<sequence>FRCNNLGLVCSMHPRRVKFDSDVLNTNSENSLLQFVNCSVLRADGLRKEHIWVRNGRILDEKLVFFEEKRSADVQVDCDGLILSPGFIDVQLNGGFGIDFSTYNSDDEQYKKGVKFVAKHLLAHGVTSFAPTVITSSPDTYHKNLKGDDDNYDIVLVASNLKQNDFKTVEMCGKLGLRINTNKTKVMRNER</sequence>
<dbReference type="GO" id="GO:0006046">
    <property type="term" value="P:N-acetylglucosamine catabolic process"/>
    <property type="evidence" value="ECO:0007669"/>
    <property type="project" value="TreeGrafter"/>
</dbReference>
<protein>
    <recommendedName>
        <fullName evidence="4">N-acetylglucosamine-6-phosphate deacetylase</fullName>
    </recommendedName>
</protein>
<dbReference type="SUPFAM" id="SSF51556">
    <property type="entry name" value="Metallo-dependent hydrolases"/>
    <property type="match status" value="1"/>
</dbReference>
<evidence type="ECO:0000313" key="3">
    <source>
        <dbReference type="Proteomes" id="UP000005237"/>
    </source>
</evidence>
<dbReference type="InterPro" id="IPR011059">
    <property type="entry name" value="Metal-dep_hydrolase_composite"/>
</dbReference>